<gene>
    <name evidence="2" type="ORF">EXIGLDRAFT_333079</name>
</gene>
<feature type="region of interest" description="Disordered" evidence="1">
    <location>
        <begin position="49"/>
        <end position="80"/>
    </location>
</feature>
<protein>
    <submittedName>
        <fullName evidence="2">Uncharacterized protein</fullName>
    </submittedName>
</protein>
<name>A0A165LM59_EXIGL</name>
<evidence type="ECO:0000313" key="3">
    <source>
        <dbReference type="Proteomes" id="UP000077266"/>
    </source>
</evidence>
<dbReference type="Proteomes" id="UP000077266">
    <property type="component" value="Unassembled WGS sequence"/>
</dbReference>
<dbReference type="EMBL" id="KV425923">
    <property type="protein sequence ID" value="KZV98044.1"/>
    <property type="molecule type" value="Genomic_DNA"/>
</dbReference>
<reference evidence="2 3" key="1">
    <citation type="journal article" date="2016" name="Mol. Biol. Evol.">
        <title>Comparative Genomics of Early-Diverging Mushroom-Forming Fungi Provides Insights into the Origins of Lignocellulose Decay Capabilities.</title>
        <authorList>
            <person name="Nagy L.G."/>
            <person name="Riley R."/>
            <person name="Tritt A."/>
            <person name="Adam C."/>
            <person name="Daum C."/>
            <person name="Floudas D."/>
            <person name="Sun H."/>
            <person name="Yadav J.S."/>
            <person name="Pangilinan J."/>
            <person name="Larsson K.H."/>
            <person name="Matsuura K."/>
            <person name="Barry K."/>
            <person name="Labutti K."/>
            <person name="Kuo R."/>
            <person name="Ohm R.A."/>
            <person name="Bhattacharya S.S."/>
            <person name="Shirouzu T."/>
            <person name="Yoshinaga Y."/>
            <person name="Martin F.M."/>
            <person name="Grigoriev I.V."/>
            <person name="Hibbett D.S."/>
        </authorList>
    </citation>
    <scope>NUCLEOTIDE SEQUENCE [LARGE SCALE GENOMIC DNA]</scope>
    <source>
        <strain evidence="2 3">HHB12029</strain>
    </source>
</reference>
<evidence type="ECO:0000313" key="2">
    <source>
        <dbReference type="EMBL" id="KZV98044.1"/>
    </source>
</evidence>
<accession>A0A165LM59</accession>
<sequence length="244" mass="27036">MPTNSASETRLRRDVQCPTRQMKSMNDRASLTNLMNPCESEEHVAVVGRRRKIEAESPARQPRQREAEREHSCGEARLPGYPKPPSFETVCASRLWSVAVGQDHYPQRVIVATDDTAEDKIDDPTFSAAHQNGPTRLQIDTLHSGMPPKGGEGLEEIPVWPPSHRSGNRGFRVGRYSSLGRTQWARSSEVIPRTTDSGDWKVFPTRQSAKKVWSATRPQQLTTITAPASEAVHNGVSTSKVDGS</sequence>
<dbReference type="InParanoid" id="A0A165LM59"/>
<organism evidence="2 3">
    <name type="scientific">Exidia glandulosa HHB12029</name>
    <dbReference type="NCBI Taxonomy" id="1314781"/>
    <lineage>
        <taxon>Eukaryota</taxon>
        <taxon>Fungi</taxon>
        <taxon>Dikarya</taxon>
        <taxon>Basidiomycota</taxon>
        <taxon>Agaricomycotina</taxon>
        <taxon>Agaricomycetes</taxon>
        <taxon>Auriculariales</taxon>
        <taxon>Exidiaceae</taxon>
        <taxon>Exidia</taxon>
    </lineage>
</organism>
<proteinExistence type="predicted"/>
<evidence type="ECO:0000256" key="1">
    <source>
        <dbReference type="SAM" id="MobiDB-lite"/>
    </source>
</evidence>
<feature type="compositionally biased region" description="Basic and acidic residues" evidence="1">
    <location>
        <begin position="53"/>
        <end position="74"/>
    </location>
</feature>
<dbReference type="AlphaFoldDB" id="A0A165LM59"/>
<keyword evidence="3" id="KW-1185">Reference proteome</keyword>